<protein>
    <submittedName>
        <fullName evidence="1">Uncharacterized protein</fullName>
    </submittedName>
</protein>
<accession>A0AAP0KPX8</accession>
<sequence length="79" mass="9027">MFLYFASGSETEPSSLLDLLAPSFVERANQVDVDEVVKLLAEKNLLWSKVAKLYQEHEAPKRQYFVLKLIVLIAIGWCI</sequence>
<evidence type="ECO:0000313" key="2">
    <source>
        <dbReference type="Proteomes" id="UP001419268"/>
    </source>
</evidence>
<dbReference type="AlphaFoldDB" id="A0AAP0KPX8"/>
<dbReference type="Proteomes" id="UP001419268">
    <property type="component" value="Unassembled WGS sequence"/>
</dbReference>
<gene>
    <name evidence="1" type="ORF">Scep_003055</name>
</gene>
<comment type="caution">
    <text evidence="1">The sequence shown here is derived from an EMBL/GenBank/DDBJ whole genome shotgun (WGS) entry which is preliminary data.</text>
</comment>
<dbReference type="EMBL" id="JBBNAG010000002">
    <property type="protein sequence ID" value="KAK9156481.1"/>
    <property type="molecule type" value="Genomic_DNA"/>
</dbReference>
<organism evidence="1 2">
    <name type="scientific">Stephania cephalantha</name>
    <dbReference type="NCBI Taxonomy" id="152367"/>
    <lineage>
        <taxon>Eukaryota</taxon>
        <taxon>Viridiplantae</taxon>
        <taxon>Streptophyta</taxon>
        <taxon>Embryophyta</taxon>
        <taxon>Tracheophyta</taxon>
        <taxon>Spermatophyta</taxon>
        <taxon>Magnoliopsida</taxon>
        <taxon>Ranunculales</taxon>
        <taxon>Menispermaceae</taxon>
        <taxon>Menispermoideae</taxon>
        <taxon>Cissampelideae</taxon>
        <taxon>Stephania</taxon>
    </lineage>
</organism>
<proteinExistence type="predicted"/>
<name>A0AAP0KPX8_9MAGN</name>
<evidence type="ECO:0000313" key="1">
    <source>
        <dbReference type="EMBL" id="KAK9156481.1"/>
    </source>
</evidence>
<reference evidence="1 2" key="1">
    <citation type="submission" date="2024-01" db="EMBL/GenBank/DDBJ databases">
        <title>Genome assemblies of Stephania.</title>
        <authorList>
            <person name="Yang L."/>
        </authorList>
    </citation>
    <scope>NUCLEOTIDE SEQUENCE [LARGE SCALE GENOMIC DNA]</scope>
    <source>
        <strain evidence="1">JXDWG</strain>
        <tissue evidence="1">Leaf</tissue>
    </source>
</reference>
<keyword evidence="2" id="KW-1185">Reference proteome</keyword>